<protein>
    <submittedName>
        <fullName evidence="1">Uncharacterized protein</fullName>
    </submittedName>
</protein>
<dbReference type="Proteomes" id="UP000000768">
    <property type="component" value="Chromosome 2"/>
</dbReference>
<gene>
    <name evidence="1" type="ORF">SORBI_3002G026000</name>
</gene>
<dbReference type="InParanoid" id="A0A1B6Q8W4"/>
<name>A0A1B6Q8W4_SORBI</name>
<organism evidence="1 2">
    <name type="scientific">Sorghum bicolor</name>
    <name type="common">Sorghum</name>
    <name type="synonym">Sorghum vulgare</name>
    <dbReference type="NCBI Taxonomy" id="4558"/>
    <lineage>
        <taxon>Eukaryota</taxon>
        <taxon>Viridiplantae</taxon>
        <taxon>Streptophyta</taxon>
        <taxon>Embryophyta</taxon>
        <taxon>Tracheophyta</taxon>
        <taxon>Spermatophyta</taxon>
        <taxon>Magnoliopsida</taxon>
        <taxon>Liliopsida</taxon>
        <taxon>Poales</taxon>
        <taxon>Poaceae</taxon>
        <taxon>PACMAD clade</taxon>
        <taxon>Panicoideae</taxon>
        <taxon>Andropogonodae</taxon>
        <taxon>Andropogoneae</taxon>
        <taxon>Sorghinae</taxon>
        <taxon>Sorghum</taxon>
    </lineage>
</organism>
<dbReference type="Gramene" id="KXG34346">
    <property type="protein sequence ID" value="KXG34346"/>
    <property type="gene ID" value="SORBI_3002G026000"/>
</dbReference>
<sequence>KLTDDIKRKGIDSLFALVSWQVWKERDARCFPEATSPIAELLLVIKLEADRWIEADAGGLRALAEHR</sequence>
<keyword evidence="2" id="KW-1185">Reference proteome</keyword>
<dbReference type="AlphaFoldDB" id="A0A1B6Q8W4"/>
<evidence type="ECO:0000313" key="1">
    <source>
        <dbReference type="EMBL" id="KXG34346.1"/>
    </source>
</evidence>
<dbReference type="EMBL" id="CM000761">
    <property type="protein sequence ID" value="KXG34346.1"/>
    <property type="molecule type" value="Genomic_DNA"/>
</dbReference>
<reference evidence="1 2" key="1">
    <citation type="journal article" date="2009" name="Nature">
        <title>The Sorghum bicolor genome and the diversification of grasses.</title>
        <authorList>
            <person name="Paterson A.H."/>
            <person name="Bowers J.E."/>
            <person name="Bruggmann R."/>
            <person name="Dubchak I."/>
            <person name="Grimwood J."/>
            <person name="Gundlach H."/>
            <person name="Haberer G."/>
            <person name="Hellsten U."/>
            <person name="Mitros T."/>
            <person name="Poliakov A."/>
            <person name="Schmutz J."/>
            <person name="Spannagl M."/>
            <person name="Tang H."/>
            <person name="Wang X."/>
            <person name="Wicker T."/>
            <person name="Bharti A.K."/>
            <person name="Chapman J."/>
            <person name="Feltus F.A."/>
            <person name="Gowik U."/>
            <person name="Grigoriev I.V."/>
            <person name="Lyons E."/>
            <person name="Maher C.A."/>
            <person name="Martis M."/>
            <person name="Narechania A."/>
            <person name="Otillar R.P."/>
            <person name="Penning B.W."/>
            <person name="Salamov A.A."/>
            <person name="Wang Y."/>
            <person name="Zhang L."/>
            <person name="Carpita N.C."/>
            <person name="Freeling M."/>
            <person name="Gingle A.R."/>
            <person name="Hash C.T."/>
            <person name="Keller B."/>
            <person name="Klein P."/>
            <person name="Kresovich S."/>
            <person name="McCann M.C."/>
            <person name="Ming R."/>
            <person name="Peterson D.G."/>
            <person name="Mehboob-ur-Rahman"/>
            <person name="Ware D."/>
            <person name="Westhoff P."/>
            <person name="Mayer K.F."/>
            <person name="Messing J."/>
            <person name="Rokhsar D.S."/>
        </authorList>
    </citation>
    <scope>NUCLEOTIDE SEQUENCE [LARGE SCALE GENOMIC DNA]</scope>
    <source>
        <strain evidence="2">cv. BTx623</strain>
    </source>
</reference>
<evidence type="ECO:0000313" key="2">
    <source>
        <dbReference type="Proteomes" id="UP000000768"/>
    </source>
</evidence>
<dbReference type="OMA" id="WRLEEDQ"/>
<proteinExistence type="predicted"/>
<accession>A0A1B6Q8W4</accession>
<feature type="non-terminal residue" evidence="1">
    <location>
        <position position="1"/>
    </location>
</feature>
<reference evidence="2" key="2">
    <citation type="journal article" date="2018" name="Plant J.">
        <title>The Sorghum bicolor reference genome: improved assembly, gene annotations, a transcriptome atlas, and signatures of genome organization.</title>
        <authorList>
            <person name="McCormick R.F."/>
            <person name="Truong S.K."/>
            <person name="Sreedasyam A."/>
            <person name="Jenkins J."/>
            <person name="Shu S."/>
            <person name="Sims D."/>
            <person name="Kennedy M."/>
            <person name="Amirebrahimi M."/>
            <person name="Weers B.D."/>
            <person name="McKinley B."/>
            <person name="Mattison A."/>
            <person name="Morishige D.T."/>
            <person name="Grimwood J."/>
            <person name="Schmutz J."/>
            <person name="Mullet J.E."/>
        </authorList>
    </citation>
    <scope>NUCLEOTIDE SEQUENCE [LARGE SCALE GENOMIC DNA]</scope>
    <source>
        <strain evidence="2">cv. BTx623</strain>
    </source>
</reference>